<dbReference type="InterPro" id="IPR014729">
    <property type="entry name" value="Rossmann-like_a/b/a_fold"/>
</dbReference>
<dbReference type="SUPFAM" id="SSF52425">
    <property type="entry name" value="Cryptochrome/photolyase, N-terminal domain"/>
    <property type="match status" value="1"/>
</dbReference>
<dbReference type="InterPro" id="IPR036155">
    <property type="entry name" value="Crypto/Photolyase_N_sf"/>
</dbReference>
<feature type="binding site" evidence="5">
    <location>
        <begin position="249"/>
        <end position="253"/>
    </location>
    <ligand>
        <name>FAD</name>
        <dbReference type="ChEBI" id="CHEBI:57692"/>
    </ligand>
</feature>
<organism evidence="9 10">
    <name type="scientific">Albimonas donghaensis</name>
    <dbReference type="NCBI Taxonomy" id="356660"/>
    <lineage>
        <taxon>Bacteria</taxon>
        <taxon>Pseudomonadati</taxon>
        <taxon>Pseudomonadota</taxon>
        <taxon>Alphaproteobacteria</taxon>
        <taxon>Rhodobacterales</taxon>
        <taxon>Paracoccaceae</taxon>
        <taxon>Albimonas</taxon>
    </lineage>
</organism>
<dbReference type="GO" id="GO:0009416">
    <property type="term" value="P:response to light stimulus"/>
    <property type="evidence" value="ECO:0007669"/>
    <property type="project" value="TreeGrafter"/>
</dbReference>
<dbReference type="InterPro" id="IPR036134">
    <property type="entry name" value="Crypto/Photolyase_FAD-like_sf"/>
</dbReference>
<name>A0A1H2WG35_9RHOB</name>
<dbReference type="PRINTS" id="PR00147">
    <property type="entry name" value="DNAPHOTLYASE"/>
</dbReference>
<keyword evidence="3 5" id="KW-0274">FAD</keyword>
<dbReference type="STRING" id="356660.SAMN05444336_102369"/>
<keyword evidence="10" id="KW-1185">Reference proteome</keyword>
<feature type="domain" description="Photolyase/cryptochrome alpha/beta" evidence="8">
    <location>
        <begin position="18"/>
        <end position="144"/>
    </location>
</feature>
<dbReference type="AlphaFoldDB" id="A0A1H2WG35"/>
<dbReference type="Proteomes" id="UP000199118">
    <property type="component" value="Unassembled WGS sequence"/>
</dbReference>
<dbReference type="Pfam" id="PF00875">
    <property type="entry name" value="DNA_photolyase"/>
    <property type="match status" value="1"/>
</dbReference>
<feature type="binding site" evidence="5">
    <location>
        <position position="237"/>
    </location>
    <ligand>
        <name>FAD</name>
        <dbReference type="ChEBI" id="CHEBI:57692"/>
    </ligand>
</feature>
<dbReference type="OrthoDB" id="9772484at2"/>
<dbReference type="InterPro" id="IPR018394">
    <property type="entry name" value="DNA_photolyase_1_CS_C"/>
</dbReference>
<evidence type="ECO:0000313" key="9">
    <source>
        <dbReference type="EMBL" id="SDW79495.1"/>
    </source>
</evidence>
<protein>
    <submittedName>
        <fullName evidence="9">Deoxyribodipyrimidine photo-lyase</fullName>
    </submittedName>
</protein>
<feature type="site" description="Electron transfer via tryptophanyl radical" evidence="6">
    <location>
        <position position="319"/>
    </location>
</feature>
<dbReference type="GO" id="GO:0003904">
    <property type="term" value="F:deoxyribodipyrimidine photo-lyase activity"/>
    <property type="evidence" value="ECO:0007669"/>
    <property type="project" value="TreeGrafter"/>
</dbReference>
<dbReference type="Gene3D" id="3.40.50.620">
    <property type="entry name" value="HUPs"/>
    <property type="match status" value="1"/>
</dbReference>
<dbReference type="GO" id="GO:0006139">
    <property type="term" value="P:nucleobase-containing compound metabolic process"/>
    <property type="evidence" value="ECO:0007669"/>
    <property type="project" value="UniProtKB-ARBA"/>
</dbReference>
<dbReference type="PANTHER" id="PTHR11455:SF9">
    <property type="entry name" value="CRYPTOCHROME CIRCADIAN CLOCK 5 ISOFORM X1"/>
    <property type="match status" value="1"/>
</dbReference>
<evidence type="ECO:0000256" key="6">
    <source>
        <dbReference type="PIRSR" id="PIRSR602081-2"/>
    </source>
</evidence>
<dbReference type="EMBL" id="FNMZ01000002">
    <property type="protein sequence ID" value="SDW79495.1"/>
    <property type="molecule type" value="Genomic_DNA"/>
</dbReference>
<dbReference type="Pfam" id="PF03441">
    <property type="entry name" value="FAD_binding_7"/>
    <property type="match status" value="1"/>
</dbReference>
<feature type="site" description="Electron transfer via tryptophanyl radical" evidence="6">
    <location>
        <position position="395"/>
    </location>
</feature>
<reference evidence="9 10" key="1">
    <citation type="submission" date="2016-10" db="EMBL/GenBank/DDBJ databases">
        <authorList>
            <person name="de Groot N.N."/>
        </authorList>
    </citation>
    <scope>NUCLEOTIDE SEQUENCE [LARGE SCALE GENOMIC DNA]</scope>
    <source>
        <strain evidence="9 10">DSM 17890</strain>
    </source>
</reference>
<dbReference type="PROSITE" id="PS51645">
    <property type="entry name" value="PHR_CRY_ALPHA_BETA"/>
    <property type="match status" value="1"/>
</dbReference>
<evidence type="ECO:0000313" key="10">
    <source>
        <dbReference type="Proteomes" id="UP000199118"/>
    </source>
</evidence>
<sequence>MTDTAASSAPDAASADQPPALVWLRRDLRLADNPALDDALRRGGPVVAVWILDPQTEALGAAHRWRLEASLARLAEGMEALGARLILRRGEALPVLRALAAETGARAIRWNRLYDQTARHRDAAVKSALREDGLDVRSFNGALLHEPWEVETKTGGFYKVYTPFWRAIAERVVHEPIPAPSRWPAPDAWPVSERLADWAMAADMRRGAPALAAHARPGEAEAQDRLAEFLEDRVEHYAADRDRLDRDATSRLSDALAVGELSARQIWTAARPRRQGAKAKPVEKFMQELAWRDFAYHLLHHSPRLETGNWREEWDGFPWRDDNADAQAWTRGLTGEPLIDAAMRELWVTGTMHNRARMLVASYLTKHLMTHWRVGEAWFRDTLIDWDPASNALGWQWVAGSGPDASPFFRIFNPETQAEKFDPDGAYRRHWLKGAGAEAFHDAIPRAWGLSPGDRRPAPRISLKAGRERALTAYADLRAARDAT</sequence>
<evidence type="ECO:0000256" key="3">
    <source>
        <dbReference type="ARBA" id="ARBA00022827"/>
    </source>
</evidence>
<dbReference type="GO" id="GO:0006950">
    <property type="term" value="P:response to stress"/>
    <property type="evidence" value="ECO:0007669"/>
    <property type="project" value="UniProtKB-ARBA"/>
</dbReference>
<gene>
    <name evidence="9" type="ORF">SAMN05444336_102369</name>
</gene>
<dbReference type="Gene3D" id="1.10.579.10">
    <property type="entry name" value="DNA Cyclobutane Dipyrimidine Photolyase, subunit A, domain 3"/>
    <property type="match status" value="1"/>
</dbReference>
<comment type="cofactor">
    <cofactor evidence="1">
        <name>(6R)-5,10-methylene-5,6,7,8-tetrahydrofolate</name>
        <dbReference type="ChEBI" id="CHEBI:15636"/>
    </cofactor>
</comment>
<evidence type="ECO:0000256" key="2">
    <source>
        <dbReference type="ARBA" id="ARBA00022630"/>
    </source>
</evidence>
<dbReference type="GO" id="GO:0003677">
    <property type="term" value="F:DNA binding"/>
    <property type="evidence" value="ECO:0007669"/>
    <property type="project" value="TreeGrafter"/>
</dbReference>
<evidence type="ECO:0000256" key="7">
    <source>
        <dbReference type="RuleBase" id="RU004182"/>
    </source>
</evidence>
<dbReference type="InterPro" id="IPR005101">
    <property type="entry name" value="Cryptochr/Photolyase_FAD-bd"/>
</dbReference>
<dbReference type="PROSITE" id="PS00394">
    <property type="entry name" value="DNA_PHOTOLYASES_1_1"/>
    <property type="match status" value="1"/>
</dbReference>
<keyword evidence="2 5" id="KW-0285">Flavoprotein</keyword>
<dbReference type="InterPro" id="IPR002081">
    <property type="entry name" value="Cryptochrome/DNA_photolyase_1"/>
</dbReference>
<dbReference type="Gene3D" id="1.25.40.80">
    <property type="match status" value="1"/>
</dbReference>
<evidence type="ECO:0000256" key="4">
    <source>
        <dbReference type="ARBA" id="ARBA00022991"/>
    </source>
</evidence>
<comment type="cofactor">
    <cofactor evidence="5">
        <name>FAD</name>
        <dbReference type="ChEBI" id="CHEBI:57692"/>
    </cofactor>
    <text evidence="5">Binds 1 FAD per subunit.</text>
</comment>
<keyword evidence="4 7" id="KW-0157">Chromophore</keyword>
<evidence type="ECO:0000259" key="8">
    <source>
        <dbReference type="PROSITE" id="PS51645"/>
    </source>
</evidence>
<evidence type="ECO:0000256" key="5">
    <source>
        <dbReference type="PIRSR" id="PIRSR602081-1"/>
    </source>
</evidence>
<accession>A0A1H2WG35</accession>
<dbReference type="InterPro" id="IPR006050">
    <property type="entry name" value="DNA_photolyase_N"/>
</dbReference>
<feature type="binding site" evidence="5">
    <location>
        <begin position="385"/>
        <end position="387"/>
    </location>
    <ligand>
        <name>FAD</name>
        <dbReference type="ChEBI" id="CHEBI:57692"/>
    </ligand>
</feature>
<keyword evidence="9" id="KW-0456">Lyase</keyword>
<dbReference type="RefSeq" id="WP_092680628.1">
    <property type="nucleotide sequence ID" value="NZ_FNMZ01000002.1"/>
</dbReference>
<comment type="similarity">
    <text evidence="7">Belongs to the DNA photolyase family.</text>
</comment>
<feature type="binding site" evidence="5">
    <location>
        <position position="285"/>
    </location>
    <ligand>
        <name>FAD</name>
        <dbReference type="ChEBI" id="CHEBI:57692"/>
    </ligand>
</feature>
<dbReference type="PANTHER" id="PTHR11455">
    <property type="entry name" value="CRYPTOCHROME"/>
    <property type="match status" value="1"/>
</dbReference>
<proteinExistence type="inferred from homology"/>
<feature type="site" description="Electron transfer via tryptophanyl radical" evidence="6">
    <location>
        <position position="372"/>
    </location>
</feature>
<dbReference type="SUPFAM" id="SSF48173">
    <property type="entry name" value="Cryptochrome/photolyase FAD-binding domain"/>
    <property type="match status" value="1"/>
</dbReference>
<dbReference type="GO" id="GO:0071949">
    <property type="term" value="F:FAD binding"/>
    <property type="evidence" value="ECO:0007669"/>
    <property type="project" value="TreeGrafter"/>
</dbReference>
<evidence type="ECO:0000256" key="1">
    <source>
        <dbReference type="ARBA" id="ARBA00001932"/>
    </source>
</evidence>